<comment type="caution">
    <text evidence="12">The sequence shown here is derived from an EMBL/GenBank/DDBJ whole genome shotgun (WGS) entry which is preliminary data.</text>
</comment>
<evidence type="ECO:0000313" key="13">
    <source>
        <dbReference type="Proteomes" id="UP000273159"/>
    </source>
</evidence>
<comment type="similarity">
    <text evidence="2 9">Belongs to the ammonia transporter channel (TC 1.A.11.2) family.</text>
</comment>
<feature type="transmembrane region" description="Helical" evidence="9">
    <location>
        <begin position="164"/>
        <end position="187"/>
    </location>
</feature>
<reference evidence="12 13" key="1">
    <citation type="submission" date="2018-10" db="EMBL/GenBank/DDBJ databases">
        <title>Genome-guide identification and characterization of bacteria that degrade polycyclic aromatic hydrocarbons and resist hexavalent chromium simultaneously.</title>
        <authorList>
            <person name="Feng H."/>
        </authorList>
    </citation>
    <scope>NUCLEOTIDE SEQUENCE [LARGE SCALE GENOMIC DNA]</scope>
    <source>
        <strain evidence="12 13">J015</strain>
    </source>
</reference>
<keyword evidence="4 9" id="KW-0812">Transmembrane</keyword>
<dbReference type="OMA" id="FNAGSWL"/>
<dbReference type="InterPro" id="IPR001905">
    <property type="entry name" value="Ammonium_transpt"/>
</dbReference>
<dbReference type="Pfam" id="PF00909">
    <property type="entry name" value="Ammonium_transp"/>
    <property type="match status" value="1"/>
</dbReference>
<dbReference type="InterPro" id="IPR018047">
    <property type="entry name" value="Ammonium_transpt_CS"/>
</dbReference>
<dbReference type="GO" id="GO:0005886">
    <property type="term" value="C:plasma membrane"/>
    <property type="evidence" value="ECO:0007669"/>
    <property type="project" value="UniProtKB-SubCell"/>
</dbReference>
<feature type="domain" description="Ammonium transporter AmtB-like" evidence="11">
    <location>
        <begin position="8"/>
        <end position="406"/>
    </location>
</feature>
<evidence type="ECO:0000256" key="7">
    <source>
        <dbReference type="ARBA" id="ARBA00023177"/>
    </source>
</evidence>
<proteinExistence type="inferred from homology"/>
<dbReference type="PRINTS" id="PR00342">
    <property type="entry name" value="RHESUSRHD"/>
</dbReference>
<feature type="transmembrane region" description="Helical" evidence="9">
    <location>
        <begin position="93"/>
        <end position="115"/>
    </location>
</feature>
<dbReference type="Gene3D" id="1.10.3430.10">
    <property type="entry name" value="Ammonium transporter AmtB like domains"/>
    <property type="match status" value="1"/>
</dbReference>
<dbReference type="Proteomes" id="UP000273159">
    <property type="component" value="Unassembled WGS sequence"/>
</dbReference>
<evidence type="ECO:0000313" key="12">
    <source>
        <dbReference type="EMBL" id="RKO26906.1"/>
    </source>
</evidence>
<keyword evidence="3 9" id="KW-0813">Transport</keyword>
<feature type="transmembrane region" description="Helical" evidence="9">
    <location>
        <begin position="231"/>
        <end position="250"/>
    </location>
</feature>
<reference evidence="13" key="2">
    <citation type="submission" date="2018-10" db="EMBL/GenBank/DDBJ databases">
        <authorList>
            <person name="Wang Y."/>
            <person name="Wang J."/>
            <person name="Yang X."/>
            <person name="Wang Z."/>
            <person name="Huang Y."/>
        </authorList>
    </citation>
    <scope>NUCLEOTIDE SEQUENCE [LARGE SCALE GENOMIC DNA]</scope>
    <source>
        <strain evidence="13">J015</strain>
    </source>
</reference>
<evidence type="ECO:0000256" key="8">
    <source>
        <dbReference type="ARBA" id="ARBA00050025"/>
    </source>
</evidence>
<feature type="transmembrane region" description="Helical" evidence="9">
    <location>
        <begin position="122"/>
        <end position="144"/>
    </location>
</feature>
<dbReference type="GO" id="GO:0008519">
    <property type="term" value="F:ammonium channel activity"/>
    <property type="evidence" value="ECO:0007669"/>
    <property type="project" value="InterPro"/>
</dbReference>
<dbReference type="PANTHER" id="PTHR43029:SF10">
    <property type="entry name" value="AMMONIUM TRANSPORTER MEP2"/>
    <property type="match status" value="1"/>
</dbReference>
<evidence type="ECO:0000256" key="5">
    <source>
        <dbReference type="ARBA" id="ARBA00022989"/>
    </source>
</evidence>
<protein>
    <recommendedName>
        <fullName evidence="8 9">Ammonium transporter</fullName>
    </recommendedName>
</protein>
<feature type="transmembrane region" description="Helical" evidence="9">
    <location>
        <begin position="286"/>
        <end position="304"/>
    </location>
</feature>
<comment type="subcellular location">
    <subcellularLocation>
        <location evidence="9">Cell membrane</location>
        <topology evidence="9">Multi-pass membrane protein</topology>
    </subcellularLocation>
    <subcellularLocation>
        <location evidence="1">Membrane</location>
        <topology evidence="1">Multi-pass membrane protein</topology>
    </subcellularLocation>
</comment>
<gene>
    <name evidence="12" type="primary">amt</name>
    <name evidence="12" type="ORF">D7Z96_03845</name>
</gene>
<feature type="transmembrane region" description="Helical" evidence="9">
    <location>
        <begin position="316"/>
        <end position="338"/>
    </location>
</feature>
<dbReference type="InterPro" id="IPR029020">
    <property type="entry name" value="Ammonium/urea_transptr"/>
</dbReference>
<feature type="compositionally biased region" description="Low complexity" evidence="10">
    <location>
        <begin position="429"/>
        <end position="442"/>
    </location>
</feature>
<dbReference type="RefSeq" id="WP_013601409.1">
    <property type="nucleotide sequence ID" value="NZ_RBNH01000002.1"/>
</dbReference>
<dbReference type="AlphaFoldDB" id="A0A3B0FJT2"/>
<name>A0A3B0FJT2_PSEPS</name>
<feature type="region of interest" description="Disordered" evidence="10">
    <location>
        <begin position="429"/>
        <end position="456"/>
    </location>
</feature>
<dbReference type="InterPro" id="IPR024041">
    <property type="entry name" value="NH4_transpt_AmtB-like_dom"/>
</dbReference>
<feature type="transmembrane region" description="Helical" evidence="9">
    <location>
        <begin position="262"/>
        <end position="280"/>
    </location>
</feature>
<dbReference type="PANTHER" id="PTHR43029">
    <property type="entry name" value="AMMONIUM TRANSPORTER MEP2"/>
    <property type="match status" value="1"/>
</dbReference>
<organism evidence="12 13">
    <name type="scientific">Pseudarthrobacter phenanthrenivorans</name>
    <name type="common">Arthrobacter phenanthrenivorans</name>
    <dbReference type="NCBI Taxonomy" id="361575"/>
    <lineage>
        <taxon>Bacteria</taxon>
        <taxon>Bacillati</taxon>
        <taxon>Actinomycetota</taxon>
        <taxon>Actinomycetes</taxon>
        <taxon>Micrococcales</taxon>
        <taxon>Micrococcaceae</taxon>
        <taxon>Pseudarthrobacter</taxon>
    </lineage>
</organism>
<evidence type="ECO:0000256" key="4">
    <source>
        <dbReference type="ARBA" id="ARBA00022692"/>
    </source>
</evidence>
<dbReference type="InterPro" id="IPR002229">
    <property type="entry name" value="RhesusRHD"/>
</dbReference>
<dbReference type="PROSITE" id="PS01219">
    <property type="entry name" value="AMMONIUM_TRANSP"/>
    <property type="match status" value="1"/>
</dbReference>
<feature type="transmembrane region" description="Helical" evidence="9">
    <location>
        <begin position="199"/>
        <end position="219"/>
    </location>
</feature>
<dbReference type="SUPFAM" id="SSF111352">
    <property type="entry name" value="Ammonium transporter"/>
    <property type="match status" value="1"/>
</dbReference>
<feature type="transmembrane region" description="Helical" evidence="9">
    <location>
        <begin position="40"/>
        <end position="60"/>
    </location>
</feature>
<evidence type="ECO:0000256" key="6">
    <source>
        <dbReference type="ARBA" id="ARBA00023136"/>
    </source>
</evidence>
<keyword evidence="6 9" id="KW-0472">Membrane</keyword>
<evidence type="ECO:0000256" key="2">
    <source>
        <dbReference type="ARBA" id="ARBA00005887"/>
    </source>
</evidence>
<evidence type="ECO:0000256" key="3">
    <source>
        <dbReference type="ARBA" id="ARBA00022448"/>
    </source>
</evidence>
<evidence type="ECO:0000256" key="10">
    <source>
        <dbReference type="SAM" id="MobiDB-lite"/>
    </source>
</evidence>
<dbReference type="EMBL" id="RBNH01000002">
    <property type="protein sequence ID" value="RKO26906.1"/>
    <property type="molecule type" value="Genomic_DNA"/>
</dbReference>
<keyword evidence="7 9" id="KW-0924">Ammonia transport</keyword>
<evidence type="ECO:0000259" key="11">
    <source>
        <dbReference type="Pfam" id="PF00909"/>
    </source>
</evidence>
<dbReference type="NCBIfam" id="TIGR00836">
    <property type="entry name" value="amt"/>
    <property type="match status" value="1"/>
</dbReference>
<feature type="transmembrane region" description="Helical" evidence="9">
    <location>
        <begin position="6"/>
        <end position="28"/>
    </location>
</feature>
<keyword evidence="5 9" id="KW-1133">Transmembrane helix</keyword>
<sequence length="456" mass="46533">MELTAGHVWLMVAAALVLLMTPGLAFFYGGMTRAKAALNMMMMSFISIGIVSVVWVLWGYSMTGGDGFLQIVGNPFASFGLEGVNTAETPDGLILVGYGATFAIITVALISGAIADRAKFGAWSVFVPVWVTLVYCPLAYMVWGGGLFGEDGAIGQALGPAIDFAGGTVVHINAGVAALILVLIIGNRKGFGKDPNHRPHNIPFVMLGAAMLWFGWFGFNGGLASSAEQGGLIWVNTLAAPAAAMLGWLVTERIRDGHPTSLGAASGVVAGLVAITPACANVSPVGALGLGVVAGVASALAVGLKFRWGFDDSLDVVGVHLVSGIIGTVALGFIALPVDGVGGGLFYGGGMAQMWAQLAAAGIAIAYSAILTAIIAFAIHKTMGFRVSQEQETVGVDLSLHAETAYEFGVGGHGGSFQPLHDMITGKTQTDTAPASAATADAQKTESATGKESVGA</sequence>
<feature type="transmembrane region" description="Helical" evidence="9">
    <location>
        <begin position="358"/>
        <end position="379"/>
    </location>
</feature>
<evidence type="ECO:0000256" key="1">
    <source>
        <dbReference type="ARBA" id="ARBA00004141"/>
    </source>
</evidence>
<accession>A0A3B0FJT2</accession>
<evidence type="ECO:0000256" key="9">
    <source>
        <dbReference type="RuleBase" id="RU362002"/>
    </source>
</evidence>